<organism evidence="1 2">
    <name type="scientific">Blackberry vein banding-associated virus</name>
    <dbReference type="NCBI Taxonomy" id="1381464"/>
    <lineage>
        <taxon>Viruses</taxon>
        <taxon>Riboviria</taxon>
        <taxon>Orthornavirae</taxon>
        <taxon>Kitrinoviricota</taxon>
        <taxon>Alsuviricetes</taxon>
        <taxon>Martellivirales</taxon>
        <taxon>Closteroviridae</taxon>
        <taxon>Ampelovirus</taxon>
        <taxon>Ampelovirus venarubi</taxon>
    </lineage>
</organism>
<dbReference type="KEGG" id="vg:16547967"/>
<accession>S5U9Q5</accession>
<dbReference type="RefSeq" id="YP_008411018.1">
    <property type="nucleotide sequence ID" value="NC_022072.1"/>
</dbReference>
<dbReference type="EMBL" id="KC904540">
    <property type="protein sequence ID" value="AGS48186.1"/>
    <property type="molecule type" value="Genomic_RNA"/>
</dbReference>
<keyword evidence="2" id="KW-1185">Reference proteome</keyword>
<evidence type="ECO:0000313" key="2">
    <source>
        <dbReference type="Proteomes" id="UP000201347"/>
    </source>
</evidence>
<sequence>MGPLASLVVALMTDRSHEVVRLTGLVCNDYCVYYKNNAKAARTLRDDVREIVSRFAVWNENAEVISVLCEKELADDSNGVLSEVVLLVSEVAKAKVCAYYRINSLIWSGVNTGELKSRIPTILKEEGVRVGASGILKLNAGDPISLGDIKSYSKMWYRSATAALIKSVIT</sequence>
<dbReference type="GeneID" id="16547967"/>
<evidence type="ECO:0000313" key="1">
    <source>
        <dbReference type="EMBL" id="AGS48186.1"/>
    </source>
</evidence>
<protein>
    <submittedName>
        <fullName evidence="1">p19</fullName>
    </submittedName>
</protein>
<dbReference type="Proteomes" id="UP000201347">
    <property type="component" value="Segment"/>
</dbReference>
<name>S5U9Q5_9CLOS</name>
<proteinExistence type="predicted"/>
<reference evidence="1 2" key="1">
    <citation type="journal article" date="2013" name="Virus Res.">
        <title>Molecular characterization and population structure of blackberry vein banding associated virus, new ampelovirus associated with yellow vein disease.</title>
        <authorList>
            <person name="Thekke-Veetil T."/>
            <person name="Aboughanem-Sabanadzovic N."/>
            <person name="Keller K.E."/>
            <person name="Martin R.R."/>
            <person name="Sabanadzovic S."/>
            <person name="Tzanetakis I.E."/>
        </authorList>
    </citation>
    <scope>NUCLEOTIDE SEQUENCE [LARGE SCALE GENOMIC DNA]</scope>
    <source>
        <strain evidence="1">Mississippi1</strain>
    </source>
</reference>